<evidence type="ECO:0000313" key="8">
    <source>
        <dbReference type="EMBL" id="KAF5535637.1"/>
    </source>
</evidence>
<gene>
    <name evidence="8" type="ORF">FNAPI_12006</name>
</gene>
<evidence type="ECO:0000259" key="5">
    <source>
        <dbReference type="Pfam" id="PF16558"/>
    </source>
</evidence>
<evidence type="ECO:0000256" key="1">
    <source>
        <dbReference type="ARBA" id="ARBA00006043"/>
    </source>
</evidence>
<dbReference type="Gene3D" id="6.10.130.10">
    <property type="entry name" value="Ubiquitin-protein ligase E3A, N-terminal zinc-binding domain (AZUL)"/>
    <property type="match status" value="1"/>
</dbReference>
<dbReference type="GO" id="GO:0006511">
    <property type="term" value="P:ubiquitin-dependent protein catabolic process"/>
    <property type="evidence" value="ECO:0007669"/>
    <property type="project" value="InterPro"/>
</dbReference>
<organism evidence="8 9">
    <name type="scientific">Fusarium napiforme</name>
    <dbReference type="NCBI Taxonomy" id="42672"/>
    <lineage>
        <taxon>Eukaryota</taxon>
        <taxon>Fungi</taxon>
        <taxon>Dikarya</taxon>
        <taxon>Ascomycota</taxon>
        <taxon>Pezizomycotina</taxon>
        <taxon>Sordariomycetes</taxon>
        <taxon>Hypocreomycetidae</taxon>
        <taxon>Hypocreales</taxon>
        <taxon>Nectriaceae</taxon>
        <taxon>Fusarium</taxon>
        <taxon>Fusarium fujikuroi species complex</taxon>
    </lineage>
</organism>
<evidence type="ECO:0000259" key="7">
    <source>
        <dbReference type="Pfam" id="PF24842"/>
    </source>
</evidence>
<comment type="caution">
    <text evidence="8">The sequence shown here is derived from an EMBL/GenBank/DDBJ whole genome shotgun (WGS) entry which is preliminary data.</text>
</comment>
<feature type="domain" description="Ubiquitin-protein ligase E3A N-terminal zinc-binding" evidence="5">
    <location>
        <begin position="639"/>
        <end position="676"/>
    </location>
</feature>
<evidence type="ECO:0000313" key="9">
    <source>
        <dbReference type="Proteomes" id="UP000574317"/>
    </source>
</evidence>
<feature type="domain" description="DUF7590" evidence="6">
    <location>
        <begin position="255"/>
        <end position="381"/>
    </location>
</feature>
<evidence type="ECO:0000256" key="2">
    <source>
        <dbReference type="ARBA" id="ARBA00022786"/>
    </source>
</evidence>
<dbReference type="InterPro" id="IPR042556">
    <property type="entry name" value="AZUL_sf"/>
</dbReference>
<dbReference type="InterPro" id="IPR055417">
    <property type="entry name" value="UFD1_N1"/>
</dbReference>
<comment type="similarity">
    <text evidence="1">Belongs to the UFD1 family.</text>
</comment>
<dbReference type="Pfam" id="PF03152">
    <property type="entry name" value="UFD1_N1"/>
    <property type="match status" value="1"/>
</dbReference>
<protein>
    <submittedName>
        <fullName evidence="8">PRLI-interacting factor K</fullName>
    </submittedName>
</protein>
<dbReference type="Pfam" id="PF16558">
    <property type="entry name" value="AZUL"/>
    <property type="match status" value="1"/>
</dbReference>
<feature type="compositionally biased region" description="Low complexity" evidence="3">
    <location>
        <begin position="45"/>
        <end position="56"/>
    </location>
</feature>
<sequence length="750" mass="83129">MEEPAPLRWSSALPVLSPSAIATKNLRGDKILLPQSALEQLLAAARSRPSTTTARSDPWSYSSSDADTAQQLPNPLIFRLVNPKNKNAVFAGIREFSASEGTLGLSPWLTEALGIQEDEFVSPKEVIDLEQDTALESERMDLDGIQIKVEARQLPKGTYVRLRPLEAGYNPDDWKPLLERQLRENFTTLSKGSMLAVKGARGEEFKLLVDKVAPEGDGICVVDTDLEVDIEALDEEQARETLRRIMSAQRGTTDGSSTGGEIDIWKAVEGQVLEGEYVDYVLPSWNKSQPLAIELTTGEDEDSLDLFVTPKSSRQRALPRESVHVFGDFSPAVDGVKRIVISPTNVELEGAEQITISVHGYRHPDATEPPKTLQYSLRAKVDLQDTKDGTNGLSNGAGEQEHSPDEEQCSNCLQYVPKRTMVLHENFCRRNNIVCPKCKSVFKKGSPEWEAHWHCEKDSAFGNSTESKAKHDDIFHTERQCPNCEFSTNSMADLARHQTSVCPGKLILCRFCHLEVPQEGDPFNPSPEVVLSGLTAHELADGTRTTECHLCDKIVRLKDMETHLKHHELDKLSRLKPPICRNANCGRTMFGVGSKGQVRQTASTDQASNSIGLCSICFGPLYVSMHDPEGKALKRRIERRYLGQLMTGCGKSHCANPWCKTGRANAGLEAKPSSAREVLPLVKPLLGDVTNMDAPLWFCTDEGSQRGRKLAEMMAEEGVWEVEWCVAAAEAEKGSLERMRDWLQAWAPTK</sequence>
<proteinExistence type="inferred from homology"/>
<dbReference type="AlphaFoldDB" id="A0A8H5IEP7"/>
<feature type="domain" description="Ubiquitin fusion degradation protein UFD1 N-terminal subdomain 2" evidence="7">
    <location>
        <begin position="156"/>
        <end position="232"/>
    </location>
</feature>
<dbReference type="InterPro" id="IPR032353">
    <property type="entry name" value="AZUL"/>
</dbReference>
<feature type="region of interest" description="Disordered" evidence="3">
    <location>
        <begin position="385"/>
        <end position="405"/>
    </location>
</feature>
<dbReference type="InterPro" id="IPR004854">
    <property type="entry name" value="Ufd1-like"/>
</dbReference>
<name>A0A8H5IEP7_9HYPO</name>
<dbReference type="PANTHER" id="PTHR12555">
    <property type="entry name" value="UBIQUITIN FUSION DEGRADATON PROTEIN 1"/>
    <property type="match status" value="1"/>
</dbReference>
<dbReference type="Proteomes" id="UP000574317">
    <property type="component" value="Unassembled WGS sequence"/>
</dbReference>
<feature type="region of interest" description="Disordered" evidence="3">
    <location>
        <begin position="45"/>
        <end position="67"/>
    </location>
</feature>
<dbReference type="GO" id="GO:0036503">
    <property type="term" value="P:ERAD pathway"/>
    <property type="evidence" value="ECO:0007669"/>
    <property type="project" value="TreeGrafter"/>
</dbReference>
<dbReference type="InterPro" id="IPR056012">
    <property type="entry name" value="DUF7590"/>
</dbReference>
<evidence type="ECO:0000259" key="6">
    <source>
        <dbReference type="Pfam" id="PF24503"/>
    </source>
</evidence>
<dbReference type="EMBL" id="JAAOAO010000588">
    <property type="protein sequence ID" value="KAF5535637.1"/>
    <property type="molecule type" value="Genomic_DNA"/>
</dbReference>
<keyword evidence="9" id="KW-1185">Reference proteome</keyword>
<dbReference type="Gene3D" id="3.10.330.10">
    <property type="match status" value="1"/>
</dbReference>
<dbReference type="GO" id="GO:0031593">
    <property type="term" value="F:polyubiquitin modification-dependent protein binding"/>
    <property type="evidence" value="ECO:0007669"/>
    <property type="project" value="TreeGrafter"/>
</dbReference>
<dbReference type="Pfam" id="PF24842">
    <property type="entry name" value="UFD1_N2"/>
    <property type="match status" value="1"/>
</dbReference>
<dbReference type="GO" id="GO:0034098">
    <property type="term" value="C:VCP-NPL4-UFD1 AAA ATPase complex"/>
    <property type="evidence" value="ECO:0007669"/>
    <property type="project" value="TreeGrafter"/>
</dbReference>
<dbReference type="Pfam" id="PF24503">
    <property type="entry name" value="DUF7590"/>
    <property type="match status" value="1"/>
</dbReference>
<accession>A0A8H5IEP7</accession>
<evidence type="ECO:0000259" key="4">
    <source>
        <dbReference type="Pfam" id="PF03152"/>
    </source>
</evidence>
<dbReference type="PANTHER" id="PTHR12555:SF15">
    <property type="entry name" value="FUSION DEGRADATION PROTEIN (UFD1), PUTATIVE (AFU_ORTHOLOGUE AFUA_4G04640)-RELATED"/>
    <property type="match status" value="1"/>
</dbReference>
<reference evidence="8 9" key="1">
    <citation type="submission" date="2020-05" db="EMBL/GenBank/DDBJ databases">
        <title>Identification and distribution of gene clusters putatively required for synthesis of sphingolipid metabolism inhibitors in phylogenetically diverse species of the filamentous fungus Fusarium.</title>
        <authorList>
            <person name="Kim H.-S."/>
            <person name="Busman M."/>
            <person name="Brown D.W."/>
            <person name="Divon H."/>
            <person name="Uhlig S."/>
            <person name="Proctor R.H."/>
        </authorList>
    </citation>
    <scope>NUCLEOTIDE SEQUENCE [LARGE SCALE GENOMIC DNA]</scope>
    <source>
        <strain evidence="8 9">NRRL 25196</strain>
    </source>
</reference>
<keyword evidence="2" id="KW-0833">Ubl conjugation pathway</keyword>
<feature type="domain" description="Ubiquitin fusion degradation protein UFD1 N-terminal subdomain 1" evidence="4">
    <location>
        <begin position="70"/>
        <end position="122"/>
    </location>
</feature>
<dbReference type="InterPro" id="IPR055418">
    <property type="entry name" value="UFD1_N2"/>
</dbReference>
<dbReference type="InterPro" id="IPR042299">
    <property type="entry name" value="Ufd1-like_Nn"/>
</dbReference>
<dbReference type="Pfam" id="PF23580">
    <property type="entry name" value="Znf_XAF1_N"/>
    <property type="match status" value="1"/>
</dbReference>
<dbReference type="Gene3D" id="2.40.40.50">
    <property type="entry name" value="Ubiquitin fusion degradation protein UFD1, N-terminal domain"/>
    <property type="match status" value="1"/>
</dbReference>
<evidence type="ECO:0000256" key="3">
    <source>
        <dbReference type="SAM" id="MobiDB-lite"/>
    </source>
</evidence>